<evidence type="ECO:0000313" key="1">
    <source>
        <dbReference type="EMBL" id="EEC06292.1"/>
    </source>
</evidence>
<accession>B7PI70</accession>
<dbReference type="EMBL" id="ABJB010488804">
    <property type="status" value="NOT_ANNOTATED_CDS"/>
    <property type="molecule type" value="Genomic_DNA"/>
</dbReference>
<dbReference type="InParanoid" id="B7PI70"/>
<dbReference type="VEuPathDB" id="VectorBase:ISCW017642"/>
<protein>
    <submittedName>
        <fullName evidence="1 2">Protective protein 4E6, putative</fullName>
    </submittedName>
</protein>
<dbReference type="AlphaFoldDB" id="B7PI70"/>
<dbReference type="VEuPathDB" id="VectorBase:ISCI017642"/>
<dbReference type="Proteomes" id="UP000001555">
    <property type="component" value="Unassembled WGS sequence"/>
</dbReference>
<reference evidence="1 3" key="1">
    <citation type="submission" date="2008-03" db="EMBL/GenBank/DDBJ databases">
        <title>Annotation of Ixodes scapularis.</title>
        <authorList>
            <consortium name="Ixodes scapularis Genome Project Consortium"/>
            <person name="Caler E."/>
            <person name="Hannick L.I."/>
            <person name="Bidwell S."/>
            <person name="Joardar V."/>
            <person name="Thiagarajan M."/>
            <person name="Amedeo P."/>
            <person name="Galinsky K.J."/>
            <person name="Schobel S."/>
            <person name="Inman J."/>
            <person name="Hostetler J."/>
            <person name="Miller J."/>
            <person name="Hammond M."/>
            <person name="Megy K."/>
            <person name="Lawson D."/>
            <person name="Kodira C."/>
            <person name="Sutton G."/>
            <person name="Meyer J."/>
            <person name="Hill C.A."/>
            <person name="Birren B."/>
            <person name="Nene V."/>
            <person name="Collins F."/>
            <person name="Alarcon-Chaidez F."/>
            <person name="Wikel S."/>
            <person name="Strausberg R."/>
        </authorList>
    </citation>
    <scope>NUCLEOTIDE SEQUENCE [LARGE SCALE GENOMIC DNA]</scope>
    <source>
        <strain evidence="3">Wikel</strain>
        <strain evidence="1">Wikel colony</strain>
    </source>
</reference>
<dbReference type="EnsemblMetazoa" id="ISCW017642-RA">
    <property type="protein sequence ID" value="ISCW017642-PA"/>
    <property type="gene ID" value="ISCW017642"/>
</dbReference>
<reference evidence="2" key="2">
    <citation type="submission" date="2020-05" db="UniProtKB">
        <authorList>
            <consortium name="EnsemblMetazoa"/>
        </authorList>
    </citation>
    <scope>IDENTIFICATION</scope>
    <source>
        <strain evidence="2">wikel</strain>
    </source>
</reference>
<evidence type="ECO:0000313" key="2">
    <source>
        <dbReference type="EnsemblMetazoa" id="ISCW017642-PA"/>
    </source>
</evidence>
<evidence type="ECO:0000313" key="3">
    <source>
        <dbReference type="Proteomes" id="UP000001555"/>
    </source>
</evidence>
<keyword evidence="3" id="KW-1185">Reference proteome</keyword>
<proteinExistence type="predicted"/>
<sequence>MAKKLSFSAVSVCALVEIGPALEISVKPRPTKRKRKAIIIMARMRTAFPTKSGNSFSRT</sequence>
<gene>
    <name evidence="1" type="ORF">IscW_ISCW017642</name>
</gene>
<name>B7PI70_IXOSC</name>
<dbReference type="HOGENOM" id="CLU_2963327_0_0_1"/>
<organism>
    <name type="scientific">Ixodes scapularis</name>
    <name type="common">Black-legged tick</name>
    <name type="synonym">Deer tick</name>
    <dbReference type="NCBI Taxonomy" id="6945"/>
    <lineage>
        <taxon>Eukaryota</taxon>
        <taxon>Metazoa</taxon>
        <taxon>Ecdysozoa</taxon>
        <taxon>Arthropoda</taxon>
        <taxon>Chelicerata</taxon>
        <taxon>Arachnida</taxon>
        <taxon>Acari</taxon>
        <taxon>Parasitiformes</taxon>
        <taxon>Ixodida</taxon>
        <taxon>Ixodoidea</taxon>
        <taxon>Ixodidae</taxon>
        <taxon>Ixodinae</taxon>
        <taxon>Ixodes</taxon>
    </lineage>
</organism>
<dbReference type="PaxDb" id="6945-B7PI70"/>
<dbReference type="EMBL" id="DS717196">
    <property type="protein sequence ID" value="EEC06292.1"/>
    <property type="molecule type" value="Genomic_DNA"/>
</dbReference>